<dbReference type="AlphaFoldDB" id="A0A0H3BKZ5"/>
<dbReference type="RefSeq" id="WP_010882070.1">
    <property type="nucleotide sequence ID" value="NC_010741.1"/>
</dbReference>
<dbReference type="Pfam" id="PF00691">
    <property type="entry name" value="OmpA"/>
    <property type="match status" value="1"/>
</dbReference>
<evidence type="ECO:0000259" key="2">
    <source>
        <dbReference type="PROSITE" id="PS51123"/>
    </source>
</evidence>
<dbReference type="InterPro" id="IPR006665">
    <property type="entry name" value="OmpA-like"/>
</dbReference>
<dbReference type="InterPro" id="IPR036737">
    <property type="entry name" value="OmpA-like_sf"/>
</dbReference>
<name>A0A0H3BKZ5_TREPS</name>
<dbReference type="PROSITE" id="PS51123">
    <property type="entry name" value="OMPA_2"/>
    <property type="match status" value="1"/>
</dbReference>
<dbReference type="InterPro" id="IPR050330">
    <property type="entry name" value="Bact_OuterMem_StrucFunc"/>
</dbReference>
<protein>
    <recommendedName>
        <fullName evidence="2">OmpA-like domain-containing protein</fullName>
    </recommendedName>
</protein>
<proteinExistence type="predicted"/>
<dbReference type="CDD" id="cd07185">
    <property type="entry name" value="OmpA_C-like"/>
    <property type="match status" value="1"/>
</dbReference>
<dbReference type="PANTHER" id="PTHR30329:SF21">
    <property type="entry name" value="LIPOPROTEIN YIAD-RELATED"/>
    <property type="match status" value="1"/>
</dbReference>
<dbReference type="PANTHER" id="PTHR30329">
    <property type="entry name" value="STATOR ELEMENT OF FLAGELLAR MOTOR COMPLEX"/>
    <property type="match status" value="1"/>
</dbReference>
<dbReference type="SUPFAM" id="SSF103088">
    <property type="entry name" value="OmpA-like"/>
    <property type="match status" value="1"/>
</dbReference>
<sequence>MGVSCLTRAASFSNQCRFPFGALSLVWTHASAPHVVRSSARRFILLLLFVLFSHAPSGAQTQDAVHTDAVQDWKNGTINAQLTLDLARARMRLPADRTAASQFLRYKAPAQLKDVYLSVLVDSQNRVGDCLAHEKIRLADITALVDAGHHAVTTLSPSVRSLQLSHQTPLTALARLFVTHETAYVPAIPPTSAVSRPYTGILIDARGSLPVHGEYVSEPLSACLFPKIWSTDMDLIYEKNMVHPDRAKAWGVVRYGSVWDEKMYRDRIGTTPLKIIARGVFGQQRTDPIIASKDAAQILARPENLRLLAEGNVIILCDEAALRVHVPYPLVDEHFYFAYHDVKRFLTDERSPGVGVRSGINTLKITVYDVRFVANSPEILASEKDRVDVIATALKKMGPYTRFLIEGHTADLHRPQEEAALSVARAQRMAQELSRRGIEMTRITTAGHGATKPIAPSDTHANKAKNRRVEITILRD</sequence>
<dbReference type="Gene3D" id="3.30.1330.60">
    <property type="entry name" value="OmpA-like domain"/>
    <property type="match status" value="1"/>
</dbReference>
<dbReference type="GeneID" id="93876391"/>
<organism evidence="3 4">
    <name type="scientific">Treponema pallidum subsp. pallidum (strain SS14)</name>
    <dbReference type="NCBI Taxonomy" id="455434"/>
    <lineage>
        <taxon>Bacteria</taxon>
        <taxon>Pseudomonadati</taxon>
        <taxon>Spirochaetota</taxon>
        <taxon>Spirochaetia</taxon>
        <taxon>Spirochaetales</taxon>
        <taxon>Treponemataceae</taxon>
        <taxon>Treponema</taxon>
    </lineage>
</organism>
<accession>A0A0H3BKZ5</accession>
<gene>
    <name evidence="3" type="ordered locus">TPASS_0624</name>
</gene>
<reference evidence="3 4" key="1">
    <citation type="journal article" date="2008" name="BMC Microbiol.">
        <title>Complete genome sequence of Treponema pallidum ssp. pallidum strain SS14 determined with oligonucleotide arrays.</title>
        <authorList>
            <person name="Matejkova P."/>
            <person name="Strouhal M."/>
            <person name="Smajs D."/>
            <person name="Norris S.J."/>
            <person name="Palzkill T."/>
            <person name="Petrosino J.F."/>
            <person name="Sodergren E."/>
            <person name="Norton J.E."/>
            <person name="Singh J."/>
            <person name="Richmond T.A."/>
            <person name="Molla M.N."/>
            <person name="Albert T.J."/>
            <person name="Weinstock G.M."/>
        </authorList>
    </citation>
    <scope>NUCLEOTIDE SEQUENCE [LARGE SCALE GENOMIC DNA]</scope>
    <source>
        <strain evidence="3 4">SS14</strain>
    </source>
</reference>
<dbReference type="KEGG" id="tpp:TPASS_0624"/>
<dbReference type="EMBL" id="CP000805">
    <property type="protein sequence ID" value="ACD71043.1"/>
    <property type="molecule type" value="Genomic_DNA"/>
</dbReference>
<evidence type="ECO:0000313" key="4">
    <source>
        <dbReference type="Proteomes" id="UP000001202"/>
    </source>
</evidence>
<evidence type="ECO:0000313" key="3">
    <source>
        <dbReference type="EMBL" id="ACD71043.1"/>
    </source>
</evidence>
<feature type="domain" description="OmpA-like" evidence="2">
    <location>
        <begin position="359"/>
        <end position="476"/>
    </location>
</feature>
<dbReference type="PATRIC" id="fig|455434.6.peg.618"/>
<evidence type="ECO:0000256" key="1">
    <source>
        <dbReference type="PROSITE-ProRule" id="PRU00473"/>
    </source>
</evidence>
<dbReference type="GO" id="GO:0016020">
    <property type="term" value="C:membrane"/>
    <property type="evidence" value="ECO:0007669"/>
    <property type="project" value="UniProtKB-UniRule"/>
</dbReference>
<dbReference type="SMR" id="A0A0H3BKZ5"/>
<dbReference type="Proteomes" id="UP000001202">
    <property type="component" value="Chromosome"/>
</dbReference>
<keyword evidence="1" id="KW-0472">Membrane</keyword>